<feature type="chain" id="PRO_5018574325" description="Lipoprotein" evidence="1">
    <location>
        <begin position="21"/>
        <end position="219"/>
    </location>
</feature>
<evidence type="ECO:0000313" key="2">
    <source>
        <dbReference type="EMBL" id="RTQ46572.1"/>
    </source>
</evidence>
<keyword evidence="1" id="KW-0732">Signal</keyword>
<name>A0A3S0K2F1_9BACT</name>
<evidence type="ECO:0000256" key="1">
    <source>
        <dbReference type="SAM" id="SignalP"/>
    </source>
</evidence>
<sequence length="219" mass="24391">MTSTFSPLRRLLLAAVPALALGLGACADKDAPRYKLSAGERAWAEAFQQGHIWTFRNTTTGYERRYRVKEVKDKMESNVTKSLSITSYQQVVKVKVIREDSTSFRATGTADDVNMRGYQLLLALEAQSSQDPARLLINWTTGFSVPVGELEQGATAPLLPSFTAANGITYQNVVQLQYTYPTGPFYGPAPAWILRRLYYTKADGIIQFEETGGHVWARQ</sequence>
<evidence type="ECO:0000313" key="3">
    <source>
        <dbReference type="Proteomes" id="UP000282184"/>
    </source>
</evidence>
<dbReference type="AlphaFoldDB" id="A0A3S0K2F1"/>
<feature type="signal peptide" evidence="1">
    <location>
        <begin position="1"/>
        <end position="20"/>
    </location>
</feature>
<accession>A0A3S0K2F1</accession>
<proteinExistence type="predicted"/>
<organism evidence="2 3">
    <name type="scientific">Hymenobacter gummosus</name>
    <dbReference type="NCBI Taxonomy" id="1776032"/>
    <lineage>
        <taxon>Bacteria</taxon>
        <taxon>Pseudomonadati</taxon>
        <taxon>Bacteroidota</taxon>
        <taxon>Cytophagia</taxon>
        <taxon>Cytophagales</taxon>
        <taxon>Hymenobacteraceae</taxon>
        <taxon>Hymenobacter</taxon>
    </lineage>
</organism>
<keyword evidence="3" id="KW-1185">Reference proteome</keyword>
<dbReference type="OrthoDB" id="883587at2"/>
<dbReference type="Proteomes" id="UP000282184">
    <property type="component" value="Unassembled WGS sequence"/>
</dbReference>
<dbReference type="RefSeq" id="WP_126695317.1">
    <property type="nucleotide sequence ID" value="NZ_RXOF01000015.1"/>
</dbReference>
<protein>
    <recommendedName>
        <fullName evidence="4">Lipoprotein</fullName>
    </recommendedName>
</protein>
<dbReference type="EMBL" id="RXOF01000015">
    <property type="protein sequence ID" value="RTQ46572.1"/>
    <property type="molecule type" value="Genomic_DNA"/>
</dbReference>
<evidence type="ECO:0008006" key="4">
    <source>
        <dbReference type="Google" id="ProtNLM"/>
    </source>
</evidence>
<gene>
    <name evidence="2" type="ORF">EJV47_21730</name>
</gene>
<reference evidence="2 3" key="1">
    <citation type="submission" date="2018-12" db="EMBL/GenBank/DDBJ databases">
        <title>Hymenobacter gummosus sp. nov., isolated from a spring.</title>
        <authorList>
            <person name="Nie L."/>
        </authorList>
    </citation>
    <scope>NUCLEOTIDE SEQUENCE [LARGE SCALE GENOMIC DNA]</scope>
    <source>
        <strain evidence="2 3">KCTC 52166</strain>
    </source>
</reference>
<comment type="caution">
    <text evidence="2">The sequence shown here is derived from an EMBL/GenBank/DDBJ whole genome shotgun (WGS) entry which is preliminary data.</text>
</comment>